<sequence>MELSPKDCLKKAILDTQEKVRDYESHAKNIDDQEISSCFKKFAEEEGHQAVKLQELLDKCDN</sequence>
<evidence type="ECO:0008006" key="3">
    <source>
        <dbReference type="Google" id="ProtNLM"/>
    </source>
</evidence>
<protein>
    <recommendedName>
        <fullName evidence="3">Rubrerythrin</fullName>
    </recommendedName>
</protein>
<proteinExistence type="predicted"/>
<accession>A0A8J8M778</accession>
<dbReference type="KEGG" id="vgu:HYG85_01530"/>
<name>A0A8J8M778_9FIRM</name>
<keyword evidence="2" id="KW-1185">Reference proteome</keyword>
<dbReference type="Gene3D" id="1.20.1260.10">
    <property type="match status" value="1"/>
</dbReference>
<dbReference type="RefSeq" id="WP_113671035.1">
    <property type="nucleotide sequence ID" value="NZ_CAJXUH010000011.1"/>
</dbReference>
<dbReference type="OrthoDB" id="1707909at2"/>
<reference evidence="1 2" key="1">
    <citation type="submission" date="2020-07" db="EMBL/GenBank/DDBJ databases">
        <title>Vallitalea guaymasensis genome.</title>
        <authorList>
            <person name="Postec A."/>
        </authorList>
    </citation>
    <scope>NUCLEOTIDE SEQUENCE [LARGE SCALE GENOMIC DNA]</scope>
    <source>
        <strain evidence="1 2">Ra1766G1</strain>
    </source>
</reference>
<dbReference type="InterPro" id="IPR012347">
    <property type="entry name" value="Ferritin-like"/>
</dbReference>
<gene>
    <name evidence="1" type="ORF">HYG85_01530</name>
</gene>
<evidence type="ECO:0000313" key="1">
    <source>
        <dbReference type="EMBL" id="QUH27664.1"/>
    </source>
</evidence>
<dbReference type="SUPFAM" id="SSF47240">
    <property type="entry name" value="Ferritin-like"/>
    <property type="match status" value="1"/>
</dbReference>
<dbReference type="AlphaFoldDB" id="A0A8J8M778"/>
<evidence type="ECO:0000313" key="2">
    <source>
        <dbReference type="Proteomes" id="UP000677305"/>
    </source>
</evidence>
<organism evidence="1 2">
    <name type="scientific">Vallitalea guaymasensis</name>
    <dbReference type="NCBI Taxonomy" id="1185412"/>
    <lineage>
        <taxon>Bacteria</taxon>
        <taxon>Bacillati</taxon>
        <taxon>Bacillota</taxon>
        <taxon>Clostridia</taxon>
        <taxon>Lachnospirales</taxon>
        <taxon>Vallitaleaceae</taxon>
        <taxon>Vallitalea</taxon>
    </lineage>
</organism>
<dbReference type="Proteomes" id="UP000677305">
    <property type="component" value="Chromosome"/>
</dbReference>
<dbReference type="InterPro" id="IPR009078">
    <property type="entry name" value="Ferritin-like_SF"/>
</dbReference>
<dbReference type="EMBL" id="CP058561">
    <property type="protein sequence ID" value="QUH27664.1"/>
    <property type="molecule type" value="Genomic_DNA"/>
</dbReference>